<reference evidence="1" key="1">
    <citation type="submission" date="1999-11" db="EMBL/GenBank/DDBJ databases">
        <title>Genomic sequence for Arabidopsis thaliana BAC T26F17 from chromosome I.</title>
        <authorList>
            <person name="Shinn P."/>
            <person name="Brooks S."/>
            <person name="Buehler E."/>
            <person name="Chao Q."/>
            <person name="Johnson-Hopson C."/>
            <person name="Khan S."/>
            <person name="Kim C."/>
            <person name="Altafi H."/>
            <person name="Bei Q."/>
            <person name="Chin C."/>
            <person name="Chiou J."/>
            <person name="Choi E."/>
            <person name="Conn L."/>
            <person name="Conway A."/>
            <person name="Gonzales A."/>
            <person name="Hansen N."/>
            <person name="Howing B."/>
            <person name="Koo T."/>
            <person name="Lam B."/>
            <person name="Lee J."/>
            <person name="Lenz C."/>
            <person name="Li J."/>
            <person name="Liu A."/>
            <person name="Liu K."/>
            <person name="Liu S."/>
            <person name="Mukharsky N."/>
            <person name="Nguyen M."/>
            <person name="Palm C."/>
            <person name="Pham P."/>
            <person name="Sakano H."/>
            <person name="Schwartz J."/>
            <person name="Southwick A."/>
            <person name="Thaveri A."/>
            <person name="Toriumi M."/>
            <person name="Vaysberg M."/>
            <person name="Yu G."/>
            <person name="Federspiel N.A."/>
            <person name="Theologis A."/>
            <person name="Ecker J.R."/>
        </authorList>
    </citation>
    <scope>NUCLEOTIDE SEQUENCE</scope>
</reference>
<proteinExistence type="predicted"/>
<dbReference type="EMBL" id="AC013482">
    <property type="protein sequence ID" value="AAF16540.1"/>
    <property type="molecule type" value="Genomic_DNA"/>
</dbReference>
<dbReference type="AlphaFoldDB" id="Q9SFE5"/>
<evidence type="ECO:0000313" key="1">
    <source>
        <dbReference type="EMBL" id="AAF16540.1"/>
    </source>
</evidence>
<reference key="2">
    <citation type="journal article" date="2000" name="Nature">
        <title>Sequence and analysis of chromosome 1 of the plant Arabidopsis thaliana.</title>
        <authorList>
            <person name="Theologis A."/>
            <person name="Ecker J.R."/>
            <person name="Palm C.J."/>
            <person name="Federspiel N.A."/>
            <person name="Kaul S."/>
            <person name="White O."/>
            <person name="Alonso J."/>
            <person name="Altafi H."/>
            <person name="Araujo R."/>
            <person name="Bowman C.L."/>
            <person name="Brooks S.Y."/>
            <person name="Buehler E."/>
            <person name="Chan A."/>
            <person name="Chao Q."/>
            <person name="Chen H."/>
            <person name="Cheuk R.F."/>
            <person name="Chin C.W."/>
            <person name="Chung M.K."/>
            <person name="Conn L."/>
            <person name="Conway A.B."/>
            <person name="Conway A.R."/>
            <person name="Creasy T.H."/>
            <person name="Dewar K."/>
            <person name="Dunn P."/>
            <person name="Etgu P."/>
            <person name="Feldblyum T.V."/>
            <person name="Feng J."/>
            <person name="Fong B."/>
            <person name="Fujii C.Y."/>
            <person name="Gill J.E."/>
            <person name="Goldsmith A.D."/>
            <person name="Haas B."/>
            <person name="Hansen N.F."/>
            <person name="Hughes B."/>
            <person name="Huizar L."/>
            <person name="Hunter J.L."/>
            <person name="Jenkins J."/>
            <person name="Johnson-Hopson C."/>
            <person name="Khan S."/>
            <person name="Khaykin E."/>
            <person name="Kim C.J."/>
            <person name="Koo H.L."/>
            <person name="Kremenetskaia I."/>
            <person name="Kurtz D.B."/>
            <person name="Kwan A."/>
            <person name="Lam B."/>
            <person name="Langin-Hooper S."/>
            <person name="Lee A."/>
            <person name="Lee J.M."/>
            <person name="Lenz C.A."/>
            <person name="Li J.H."/>
            <person name="Li Y."/>
            <person name="Lin X."/>
            <person name="Liu S.X."/>
            <person name="Liu Z.A."/>
            <person name="Luros J.S."/>
            <person name="Maiti R."/>
            <person name="Marziali A."/>
            <person name="Militscher J."/>
            <person name="Miranda M."/>
            <person name="Nguyen M."/>
            <person name="Nierman W.C."/>
            <person name="Osborne B.I."/>
            <person name="Pai G."/>
            <person name="Peterson J."/>
            <person name="Pham P.K."/>
            <person name="Rizzo M."/>
            <person name="Rooney T."/>
            <person name="Rowley D."/>
            <person name="Sakano H."/>
            <person name="Salzberg S.L."/>
            <person name="Schwartz J.R."/>
            <person name="Shinn P."/>
            <person name="Southwick A.M."/>
            <person name="Sun H."/>
            <person name="Tallon L.J."/>
            <person name="Tambunga G."/>
            <person name="Toriumi M.J."/>
            <person name="Town C.D."/>
            <person name="Utterback T."/>
            <person name="Van Aken S."/>
            <person name="Vaysberg M."/>
            <person name="Vysotskaia V.S."/>
            <person name="Walker M."/>
            <person name="Wu D."/>
            <person name="Yu G."/>
            <person name="Fraser C.M."/>
            <person name="Venter J.C."/>
            <person name="Davis R.W."/>
        </authorList>
    </citation>
    <scope>NUCLEOTIDE SEQUENCE [LARGE SCALE GENOMIC DNA]</scope>
    <source>
        <strain>cv. Columbia</strain>
    </source>
</reference>
<accession>Q9SFE5</accession>
<protein>
    <submittedName>
        <fullName evidence="1">T26F17.13</fullName>
    </submittedName>
</protein>
<sequence length="165" mass="19619">MGDDMFFVDSLDFLTKLKINHGIWIVKMFHLHMNRHIQTCKPKVKAKASKQTLQYKHICFNKQTNKQKLKQNGSFLINGKSNKLYVLIGGTVLSPYQFPTNDSTISPRYNLNLNSFNIYYWCTIYRNKFGGLQYYSAWQGNFEEDEIVYVECFLFFIFFFIKDVR</sequence>
<reference evidence="1" key="3">
    <citation type="submission" date="2000-06" db="EMBL/GenBank/DDBJ databases">
        <authorList>
            <person name="Cheuk R."/>
            <person name="Shinn P."/>
            <person name="Brooks S."/>
            <person name="Buehler E."/>
            <person name="Chao Q."/>
            <person name="Johnson-Hopson C."/>
            <person name="Khan S."/>
            <person name="Kim C."/>
            <person name="Altafi H."/>
            <person name="Bei B."/>
            <person name="Chin C."/>
            <person name="Chiou J."/>
            <person name="Choi E."/>
            <person name="Conn L."/>
            <person name="Conway A."/>
            <person name="Gonzalez A."/>
            <person name="Hansen N."/>
            <person name="Howing B."/>
            <person name="Koo T."/>
            <person name="Lam B."/>
            <person name="Lee J."/>
            <person name="Lenz C."/>
            <person name="Li J."/>
            <person name="Liu A."/>
            <person name="Liu J."/>
            <person name="Liu S."/>
            <person name="Mukharsky N."/>
            <person name="Nguyen M."/>
            <person name="Palm C."/>
            <person name="Pham P."/>
            <person name="Sakano H."/>
            <person name="Schwartz J."/>
            <person name="Southwick A."/>
            <person name="Thaveri A."/>
            <person name="Toriumi M."/>
            <person name="Vaysberg M."/>
            <person name="Yu G."/>
            <person name="Davis R."/>
            <person name="Federspiel N."/>
            <person name="Theologis A."/>
            <person name="Ecker J."/>
        </authorList>
    </citation>
    <scope>NUCLEOTIDE SEQUENCE</scope>
</reference>
<name>Q9SFE5_ARATH</name>
<organism evidence="1">
    <name type="scientific">Arabidopsis thaliana</name>
    <name type="common">Mouse-ear cress</name>
    <dbReference type="NCBI Taxonomy" id="3702"/>
    <lineage>
        <taxon>Eukaryota</taxon>
        <taxon>Viridiplantae</taxon>
        <taxon>Streptophyta</taxon>
        <taxon>Embryophyta</taxon>
        <taxon>Tracheophyta</taxon>
        <taxon>Spermatophyta</taxon>
        <taxon>Magnoliopsida</taxon>
        <taxon>eudicotyledons</taxon>
        <taxon>Gunneridae</taxon>
        <taxon>Pentapetalae</taxon>
        <taxon>rosids</taxon>
        <taxon>malvids</taxon>
        <taxon>Brassicales</taxon>
        <taxon>Brassicaceae</taxon>
        <taxon>Camelineae</taxon>
        <taxon>Arabidopsis</taxon>
    </lineage>
</organism>